<protein>
    <submittedName>
        <fullName evidence="9">Protease</fullName>
    </submittedName>
</protein>
<keyword evidence="9" id="KW-0645">Protease</keyword>
<reference evidence="9 10" key="1">
    <citation type="submission" date="2014-01" db="EMBL/GenBank/DDBJ databases">
        <title>Actinotalea ferrariae CF5-4.</title>
        <authorList>
            <person name="Chen F."/>
            <person name="Li Y."/>
            <person name="Wang G."/>
        </authorList>
    </citation>
    <scope>NUCLEOTIDE SEQUENCE [LARGE SCALE GENOMIC DNA]</scope>
    <source>
        <strain evidence="9 10">CF5-4</strain>
    </source>
</reference>
<organism evidence="9 10">
    <name type="scientific">Actinotalea ferrariae CF5-4</name>
    <dbReference type="NCBI Taxonomy" id="948458"/>
    <lineage>
        <taxon>Bacteria</taxon>
        <taxon>Bacillati</taxon>
        <taxon>Actinomycetota</taxon>
        <taxon>Actinomycetes</taxon>
        <taxon>Micrococcales</taxon>
        <taxon>Cellulomonadaceae</taxon>
        <taxon>Actinotalea</taxon>
    </lineage>
</organism>
<comment type="caution">
    <text evidence="9">The sequence shown here is derived from an EMBL/GenBank/DDBJ whole genome shotgun (WGS) entry which is preliminary data.</text>
</comment>
<feature type="transmembrane region" description="Helical" evidence="7">
    <location>
        <begin position="242"/>
        <end position="258"/>
    </location>
</feature>
<dbReference type="RefSeq" id="WP_034226818.1">
    <property type="nucleotide sequence ID" value="NZ_AXCW01000143.1"/>
</dbReference>
<dbReference type="InterPro" id="IPR050925">
    <property type="entry name" value="Rhomboid_protease_S54"/>
</dbReference>
<keyword evidence="4" id="KW-0378">Hydrolase</keyword>
<dbReference type="Pfam" id="PF01694">
    <property type="entry name" value="Rhomboid"/>
    <property type="match status" value="1"/>
</dbReference>
<evidence type="ECO:0000256" key="1">
    <source>
        <dbReference type="ARBA" id="ARBA00004141"/>
    </source>
</evidence>
<comment type="subcellular location">
    <subcellularLocation>
        <location evidence="1">Membrane</location>
        <topology evidence="1">Multi-pass membrane protein</topology>
    </subcellularLocation>
</comment>
<comment type="similarity">
    <text evidence="2">Belongs to the peptidase S54 family.</text>
</comment>
<dbReference type="InterPro" id="IPR022764">
    <property type="entry name" value="Peptidase_S54_rhomboid_dom"/>
</dbReference>
<dbReference type="GO" id="GO:0016020">
    <property type="term" value="C:membrane"/>
    <property type="evidence" value="ECO:0007669"/>
    <property type="project" value="UniProtKB-SubCell"/>
</dbReference>
<dbReference type="Gene3D" id="1.20.1540.10">
    <property type="entry name" value="Rhomboid-like"/>
    <property type="match status" value="1"/>
</dbReference>
<feature type="transmembrane region" description="Helical" evidence="7">
    <location>
        <begin position="187"/>
        <end position="206"/>
    </location>
</feature>
<feature type="transmembrane region" description="Helical" evidence="7">
    <location>
        <begin position="122"/>
        <end position="150"/>
    </location>
</feature>
<accession>A0A021VPB4</accession>
<dbReference type="Proteomes" id="UP000019753">
    <property type="component" value="Unassembled WGS sequence"/>
</dbReference>
<evidence type="ECO:0000313" key="10">
    <source>
        <dbReference type="Proteomes" id="UP000019753"/>
    </source>
</evidence>
<evidence type="ECO:0000313" key="9">
    <source>
        <dbReference type="EMBL" id="EYR62958.1"/>
    </source>
</evidence>
<keyword evidence="5 7" id="KW-1133">Transmembrane helix</keyword>
<sequence length="296" mass="31113">MSNPVPPPPASSAGGPDVVPVCPRHTDRVSYVRCQRCARPTCPECQRPAAVGVHCVDCVREAARTAPVARTAFGAPLRQGRPVVTLTLIGLCVASFVLQLVVGSAWTQTWIFSPAAGAFEPWRFLTAGFLHSTGMLLHIGFNMYALWLLGPLLEQALGRGRFLALYLLSTLGGTVMFTLLATDVVDFRTGVVGASGAVFGLFGALLPVLRRMRRDARGIVVLVAINGVLGFVVPGIAWEAHLGGFLVGLALGAAFAYAPRRLRGAVGVGAPVVALVVLVGAATVRYLGVYGTVPFL</sequence>
<dbReference type="GO" id="GO:0006508">
    <property type="term" value="P:proteolysis"/>
    <property type="evidence" value="ECO:0007669"/>
    <property type="project" value="UniProtKB-KW"/>
</dbReference>
<dbReference type="PANTHER" id="PTHR43731">
    <property type="entry name" value="RHOMBOID PROTEASE"/>
    <property type="match status" value="1"/>
</dbReference>
<evidence type="ECO:0000256" key="4">
    <source>
        <dbReference type="ARBA" id="ARBA00022801"/>
    </source>
</evidence>
<feature type="transmembrane region" description="Helical" evidence="7">
    <location>
        <begin position="162"/>
        <end position="181"/>
    </location>
</feature>
<evidence type="ECO:0000256" key="2">
    <source>
        <dbReference type="ARBA" id="ARBA00009045"/>
    </source>
</evidence>
<dbReference type="PANTHER" id="PTHR43731:SF14">
    <property type="entry name" value="PRESENILIN-ASSOCIATED RHOMBOID-LIKE PROTEIN, MITOCHONDRIAL"/>
    <property type="match status" value="1"/>
</dbReference>
<evidence type="ECO:0000259" key="8">
    <source>
        <dbReference type="Pfam" id="PF01694"/>
    </source>
</evidence>
<proteinExistence type="inferred from homology"/>
<evidence type="ECO:0000256" key="6">
    <source>
        <dbReference type="ARBA" id="ARBA00023136"/>
    </source>
</evidence>
<evidence type="ECO:0000256" key="3">
    <source>
        <dbReference type="ARBA" id="ARBA00022692"/>
    </source>
</evidence>
<dbReference type="AlphaFoldDB" id="A0A021VPB4"/>
<dbReference type="InterPro" id="IPR035952">
    <property type="entry name" value="Rhomboid-like_sf"/>
</dbReference>
<dbReference type="EMBL" id="AXCW01000143">
    <property type="protein sequence ID" value="EYR62958.1"/>
    <property type="molecule type" value="Genomic_DNA"/>
</dbReference>
<keyword evidence="6 7" id="KW-0472">Membrane</keyword>
<evidence type="ECO:0000256" key="5">
    <source>
        <dbReference type="ARBA" id="ARBA00022989"/>
    </source>
</evidence>
<dbReference type="OrthoDB" id="9807874at2"/>
<keyword evidence="3 7" id="KW-0812">Transmembrane</keyword>
<feature type="domain" description="Peptidase S54 rhomboid" evidence="8">
    <location>
        <begin position="120"/>
        <end position="255"/>
    </location>
</feature>
<dbReference type="GO" id="GO:0004252">
    <property type="term" value="F:serine-type endopeptidase activity"/>
    <property type="evidence" value="ECO:0007669"/>
    <property type="project" value="InterPro"/>
</dbReference>
<feature type="transmembrane region" description="Helical" evidence="7">
    <location>
        <begin position="265"/>
        <end position="287"/>
    </location>
</feature>
<dbReference type="SUPFAM" id="SSF144091">
    <property type="entry name" value="Rhomboid-like"/>
    <property type="match status" value="1"/>
</dbReference>
<gene>
    <name evidence="9" type="ORF">N866_04040</name>
</gene>
<evidence type="ECO:0000256" key="7">
    <source>
        <dbReference type="SAM" id="Phobius"/>
    </source>
</evidence>
<feature type="transmembrane region" description="Helical" evidence="7">
    <location>
        <begin position="83"/>
        <end position="102"/>
    </location>
</feature>
<name>A0A021VPB4_9CELL</name>
<feature type="transmembrane region" description="Helical" evidence="7">
    <location>
        <begin position="218"/>
        <end position="236"/>
    </location>
</feature>
<keyword evidence="10" id="KW-1185">Reference proteome</keyword>